<dbReference type="InterPro" id="IPR017998">
    <property type="entry name" value="Chaperone_TCP-1"/>
</dbReference>
<comment type="caution">
    <text evidence="4">The sequence shown here is derived from an EMBL/GenBank/DDBJ whole genome shotgun (WGS) entry which is preliminary data.</text>
</comment>
<feature type="non-terminal residue" evidence="4">
    <location>
        <position position="148"/>
    </location>
</feature>
<keyword evidence="3" id="KW-0143">Chaperone</keyword>
<name>K1S1X8_9ZZZZ</name>
<keyword evidence="1" id="KW-0547">Nucleotide-binding</keyword>
<dbReference type="PRINTS" id="PR00304">
    <property type="entry name" value="TCOMPLEXTCP1"/>
</dbReference>
<organism evidence="4">
    <name type="scientific">human gut metagenome</name>
    <dbReference type="NCBI Taxonomy" id="408170"/>
    <lineage>
        <taxon>unclassified sequences</taxon>
        <taxon>metagenomes</taxon>
        <taxon>organismal metagenomes</taxon>
    </lineage>
</organism>
<dbReference type="Gene3D" id="1.10.560.10">
    <property type="entry name" value="GroEL-like equatorial domain"/>
    <property type="match status" value="1"/>
</dbReference>
<dbReference type="EMBL" id="AJWY01012641">
    <property type="protein sequence ID" value="EKC49374.1"/>
    <property type="molecule type" value="Genomic_DNA"/>
</dbReference>
<dbReference type="Pfam" id="PF00118">
    <property type="entry name" value="Cpn60_TCP1"/>
    <property type="match status" value="1"/>
</dbReference>
<dbReference type="GO" id="GO:0140662">
    <property type="term" value="F:ATP-dependent protein folding chaperone"/>
    <property type="evidence" value="ECO:0007669"/>
    <property type="project" value="InterPro"/>
</dbReference>
<dbReference type="AlphaFoldDB" id="K1S1X8"/>
<protein>
    <submittedName>
        <fullName evidence="4">Chaperonin Cpn60/TCP-1</fullName>
    </submittedName>
</protein>
<dbReference type="SUPFAM" id="SSF48592">
    <property type="entry name" value="GroEL equatorial domain-like"/>
    <property type="match status" value="1"/>
</dbReference>
<proteinExistence type="predicted"/>
<dbReference type="InterPro" id="IPR027413">
    <property type="entry name" value="GROEL-like_equatorial_sf"/>
</dbReference>
<evidence type="ECO:0000256" key="3">
    <source>
        <dbReference type="ARBA" id="ARBA00023186"/>
    </source>
</evidence>
<keyword evidence="2" id="KW-0067">ATP-binding</keyword>
<gene>
    <name evidence="4" type="ORF">LEA_18431</name>
</gene>
<dbReference type="GO" id="GO:0005524">
    <property type="term" value="F:ATP binding"/>
    <property type="evidence" value="ECO:0007669"/>
    <property type="project" value="UniProtKB-KW"/>
</dbReference>
<dbReference type="InterPro" id="IPR002423">
    <property type="entry name" value="Cpn60/GroEL/TCP-1"/>
</dbReference>
<evidence type="ECO:0000256" key="1">
    <source>
        <dbReference type="ARBA" id="ARBA00022741"/>
    </source>
</evidence>
<accession>K1S1X8</accession>
<evidence type="ECO:0000256" key="2">
    <source>
        <dbReference type="ARBA" id="ARBA00022840"/>
    </source>
</evidence>
<sequence length="148" mass="16870">MGEGALSPEELDIMGYSKVYDYTQFSHDHHINVIPENDFKRLVEDTFKTITFVLRRTYGPYGSTVLITDQNETTTTKDGFNAFQAIGLSHQYKRLVYLAIKKIIERVNRNVGDGTTSCILLAEKLFHKISEIIITPDEKRNALKALTI</sequence>
<reference evidence="4" key="1">
    <citation type="journal article" date="2013" name="Environ. Microbiol.">
        <title>Microbiota from the distal guts of lean and obese adolescents exhibit partial functional redundancy besides clear differences in community structure.</title>
        <authorList>
            <person name="Ferrer M."/>
            <person name="Ruiz A."/>
            <person name="Lanza F."/>
            <person name="Haange S.B."/>
            <person name="Oberbach A."/>
            <person name="Till H."/>
            <person name="Bargiela R."/>
            <person name="Campoy C."/>
            <person name="Segura M.T."/>
            <person name="Richter M."/>
            <person name="von Bergen M."/>
            <person name="Seifert J."/>
            <person name="Suarez A."/>
        </authorList>
    </citation>
    <scope>NUCLEOTIDE SEQUENCE</scope>
</reference>
<evidence type="ECO:0000313" key="4">
    <source>
        <dbReference type="EMBL" id="EKC49374.1"/>
    </source>
</evidence>